<protein>
    <recommendedName>
        <fullName evidence="3">DUF2019 domain-containing protein</fullName>
    </recommendedName>
</protein>
<reference evidence="1 2" key="1">
    <citation type="submission" date="2019-07" db="EMBL/GenBank/DDBJ databases">
        <title>Genomic Encyclopedia of Archaeal and Bacterial Type Strains, Phase II (KMG-II): from individual species to whole genera.</title>
        <authorList>
            <person name="Goeker M."/>
        </authorList>
    </citation>
    <scope>NUCLEOTIDE SEQUENCE [LARGE SCALE GENOMIC DNA]</scope>
    <source>
        <strain evidence="1 2">ATCC BAA-1139</strain>
    </source>
</reference>
<dbReference type="AlphaFoldDB" id="A0A562W8N4"/>
<dbReference type="SUPFAM" id="SSF48371">
    <property type="entry name" value="ARM repeat"/>
    <property type="match status" value="1"/>
</dbReference>
<comment type="caution">
    <text evidence="1">The sequence shown here is derived from an EMBL/GenBank/DDBJ whole genome shotgun (WGS) entry which is preliminary data.</text>
</comment>
<organism evidence="1 2">
    <name type="scientific">Geobacter argillaceus</name>
    <dbReference type="NCBI Taxonomy" id="345631"/>
    <lineage>
        <taxon>Bacteria</taxon>
        <taxon>Pseudomonadati</taxon>
        <taxon>Thermodesulfobacteriota</taxon>
        <taxon>Desulfuromonadia</taxon>
        <taxon>Geobacterales</taxon>
        <taxon>Geobacteraceae</taxon>
        <taxon>Geobacter</taxon>
    </lineage>
</organism>
<evidence type="ECO:0000313" key="2">
    <source>
        <dbReference type="Proteomes" id="UP000319449"/>
    </source>
</evidence>
<gene>
    <name evidence="1" type="ORF">JN12_01164</name>
</gene>
<keyword evidence="2" id="KW-1185">Reference proteome</keyword>
<dbReference type="InterPro" id="IPR016024">
    <property type="entry name" value="ARM-type_fold"/>
</dbReference>
<dbReference type="InterPro" id="IPR042236">
    <property type="entry name" value="PI3K_accessory_sf"/>
</dbReference>
<sequence>MPDETLERLTVRFARAAERHNAALEAMDEAGANRQAFLISRLFAGIVAHGVAGRARLLGLLTSEQPAVAGMAAVYSLRYAPQEALPVLRRIAGEPGLLGFRAGMAIERWDRGEWEID</sequence>
<name>A0A562W8N4_9BACT</name>
<evidence type="ECO:0000313" key="1">
    <source>
        <dbReference type="EMBL" id="TWJ26458.1"/>
    </source>
</evidence>
<evidence type="ECO:0008006" key="3">
    <source>
        <dbReference type="Google" id="ProtNLM"/>
    </source>
</evidence>
<dbReference type="RefSeq" id="WP_145019604.1">
    <property type="nucleotide sequence ID" value="NZ_VLLN01000005.1"/>
</dbReference>
<dbReference type="EMBL" id="VLLN01000005">
    <property type="protein sequence ID" value="TWJ26458.1"/>
    <property type="molecule type" value="Genomic_DNA"/>
</dbReference>
<dbReference type="Proteomes" id="UP000319449">
    <property type="component" value="Unassembled WGS sequence"/>
</dbReference>
<dbReference type="Gene3D" id="1.25.40.70">
    <property type="entry name" value="Phosphatidylinositol 3-kinase, accessory domain (PIK)"/>
    <property type="match status" value="1"/>
</dbReference>
<dbReference type="OrthoDB" id="5397193at2"/>
<accession>A0A562W8N4</accession>
<proteinExistence type="predicted"/>